<dbReference type="EMBL" id="BK014812">
    <property type="protein sequence ID" value="DAD76881.1"/>
    <property type="molecule type" value="Genomic_DNA"/>
</dbReference>
<reference evidence="3" key="1">
    <citation type="journal article" date="2021" name="Proc. Natl. Acad. Sci. U.S.A.">
        <title>A Catalog of Tens of Thousands of Viruses from Human Metagenomes Reveals Hidden Associations with Chronic Diseases.</title>
        <authorList>
            <person name="Tisza M.J."/>
            <person name="Buck C.B."/>
        </authorList>
    </citation>
    <scope>NUCLEOTIDE SEQUENCE</scope>
    <source>
        <strain evidence="3">Ct9iM43</strain>
    </source>
</reference>
<dbReference type="GO" id="GO:0019028">
    <property type="term" value="C:viral capsid"/>
    <property type="evidence" value="ECO:0007669"/>
    <property type="project" value="UniProtKB-KW"/>
</dbReference>
<dbReference type="Gene3D" id="3.30.1930.10">
    <property type="entry name" value="capsid protein of prophage domain"/>
    <property type="match status" value="1"/>
</dbReference>
<organism evidence="3">
    <name type="scientific">Siphoviridae sp. ct9iM43</name>
    <dbReference type="NCBI Taxonomy" id="2826177"/>
    <lineage>
        <taxon>Viruses</taxon>
        <taxon>Duplodnaviria</taxon>
        <taxon>Heunggongvirae</taxon>
        <taxon>Uroviricota</taxon>
        <taxon>Caudoviricetes</taxon>
    </lineage>
</organism>
<dbReference type="Gene3D" id="3.15.30.10">
    <property type="entry name" value="putative capsid protein of prophage domain like"/>
    <property type="match status" value="1"/>
</dbReference>
<protein>
    <submittedName>
        <fullName evidence="3">Capsid protein</fullName>
    </submittedName>
</protein>
<evidence type="ECO:0000256" key="2">
    <source>
        <dbReference type="ARBA" id="ARBA00023200"/>
    </source>
</evidence>
<accession>A0A8S5M3J0</accession>
<name>A0A8S5M3J0_9CAUD</name>
<proteinExistence type="predicted"/>
<sequence>MTGITEIFKANALNKYYGGVKGETLAETMFPMAYNNDFDLNVINGIGNGAVEVIQFSNFDADILARDWGYRTHTKEGKEFFREKIVIPEKERMTLFQFLNSKDEALVQSYVAQLYETFAGKAGFLASVRALVTYTVSQLLSTGKVTYIAENGGGRTADYKLSADLKETLTSTAVWSAATSDPLEDLNRWREKLESKGKKVEIALMNKNTFNKLKKHAAVVKLVTDAKLTPSKANVLDKIEEMTELKVLIWDEKISVNKTERNVFPDNVVTLIPNGVLGKMEYGPTPTKVDKLSGLAEGRDIVDIKGTYAPLEVAAIGKHSTVTNVEIVIEAMVAPNPTIMDSMFIATVG</sequence>
<evidence type="ECO:0000313" key="3">
    <source>
        <dbReference type="EMBL" id="DAD76881.1"/>
    </source>
</evidence>
<keyword evidence="1" id="KW-0946">Virion</keyword>
<dbReference type="InterPro" id="IPR005564">
    <property type="entry name" value="Major_capsid_GpE"/>
</dbReference>
<evidence type="ECO:0000256" key="1">
    <source>
        <dbReference type="ARBA" id="ARBA00022561"/>
    </source>
</evidence>
<keyword evidence="2" id="KW-1035">Host cytoplasm</keyword>
<dbReference type="Pfam" id="PF03864">
    <property type="entry name" value="Phage_cap_E"/>
    <property type="match status" value="1"/>
</dbReference>
<keyword evidence="1" id="KW-0167">Capsid protein</keyword>